<dbReference type="AlphaFoldDB" id="A0A9W6CJM7"/>
<dbReference type="InterPro" id="IPR011961">
    <property type="entry name" value="RimM"/>
</dbReference>
<dbReference type="Gene3D" id="2.30.30.240">
    <property type="entry name" value="PRC-barrel domain"/>
    <property type="match status" value="1"/>
</dbReference>
<feature type="domain" description="RimM N-terminal" evidence="6">
    <location>
        <begin position="7"/>
        <end position="85"/>
    </location>
</feature>
<dbReference type="GeneID" id="95761789"/>
<dbReference type="PANTHER" id="PTHR33692">
    <property type="entry name" value="RIBOSOME MATURATION FACTOR RIMM"/>
    <property type="match status" value="1"/>
</dbReference>
<sequence>MTDRVLVARIGAPHGVRGEVRLFVFTEDPAAILDYDPLTDATGRTRYRITALRAAKDHFVARFANVADRTAAEALTNVDLYVPREALPAPEDEDTFYHADLIGLAVEDEAGARIGTVTALHDFGAGDILEYAPALPGIRAKTLMVPFTRAAVPVVDVKAGRLVVAEAFVERRDPEPEAGEDKDG</sequence>
<dbReference type="InterPro" id="IPR011033">
    <property type="entry name" value="PRC_barrel-like_sf"/>
</dbReference>
<dbReference type="HAMAP" id="MF_00014">
    <property type="entry name" value="Ribosome_mat_RimM"/>
    <property type="match status" value="1"/>
</dbReference>
<keyword evidence="2 5" id="KW-0690">Ribosome biogenesis</keyword>
<dbReference type="EMBL" id="BSDO01000001">
    <property type="protein sequence ID" value="GLI21321.1"/>
    <property type="molecule type" value="Genomic_DNA"/>
</dbReference>
<feature type="domain" description="Ribosome maturation factor RimM PRC barrel" evidence="7">
    <location>
        <begin position="99"/>
        <end position="164"/>
    </location>
</feature>
<evidence type="ECO:0000313" key="8">
    <source>
        <dbReference type="EMBL" id="GLI21321.1"/>
    </source>
</evidence>
<comment type="subcellular location">
    <subcellularLocation>
        <location evidence="5">Cytoplasm</location>
    </subcellularLocation>
</comment>
<evidence type="ECO:0000256" key="3">
    <source>
        <dbReference type="ARBA" id="ARBA00022552"/>
    </source>
</evidence>
<dbReference type="InterPro" id="IPR002676">
    <property type="entry name" value="RimM_N"/>
</dbReference>
<dbReference type="Pfam" id="PF24986">
    <property type="entry name" value="PRC_RimM"/>
    <property type="match status" value="1"/>
</dbReference>
<organism evidence="8 10">
    <name type="scientific">Xanthobacter flavus</name>
    <dbReference type="NCBI Taxonomy" id="281"/>
    <lineage>
        <taxon>Bacteria</taxon>
        <taxon>Pseudomonadati</taxon>
        <taxon>Pseudomonadota</taxon>
        <taxon>Alphaproteobacteria</taxon>
        <taxon>Hyphomicrobiales</taxon>
        <taxon>Xanthobacteraceae</taxon>
        <taxon>Xanthobacter</taxon>
    </lineage>
</organism>
<dbReference type="PANTHER" id="PTHR33692:SF1">
    <property type="entry name" value="RIBOSOME MATURATION FACTOR RIMM"/>
    <property type="match status" value="1"/>
</dbReference>
<evidence type="ECO:0000313" key="9">
    <source>
        <dbReference type="EMBL" id="MDR6333044.1"/>
    </source>
</evidence>
<protein>
    <recommendedName>
        <fullName evidence="5">Ribosome maturation factor RimM</fullName>
    </recommendedName>
</protein>
<comment type="similarity">
    <text evidence="5">Belongs to the RimM family.</text>
</comment>
<comment type="subunit">
    <text evidence="5">Binds ribosomal protein uS19.</text>
</comment>
<dbReference type="InterPro" id="IPR036976">
    <property type="entry name" value="RimM_N_sf"/>
</dbReference>
<keyword evidence="1 5" id="KW-0963">Cytoplasm</keyword>
<dbReference type="Pfam" id="PF01782">
    <property type="entry name" value="RimM"/>
    <property type="match status" value="1"/>
</dbReference>
<dbReference type="EMBL" id="JAVDPY010000002">
    <property type="protein sequence ID" value="MDR6333044.1"/>
    <property type="molecule type" value="Genomic_DNA"/>
</dbReference>
<dbReference type="Proteomes" id="UP001245370">
    <property type="component" value="Unassembled WGS sequence"/>
</dbReference>
<evidence type="ECO:0000256" key="2">
    <source>
        <dbReference type="ARBA" id="ARBA00022517"/>
    </source>
</evidence>
<evidence type="ECO:0000256" key="1">
    <source>
        <dbReference type="ARBA" id="ARBA00022490"/>
    </source>
</evidence>
<dbReference type="SUPFAM" id="SSF50447">
    <property type="entry name" value="Translation proteins"/>
    <property type="match status" value="1"/>
</dbReference>
<keyword evidence="11" id="KW-1185">Reference proteome</keyword>
<evidence type="ECO:0000256" key="4">
    <source>
        <dbReference type="ARBA" id="ARBA00023186"/>
    </source>
</evidence>
<evidence type="ECO:0000259" key="7">
    <source>
        <dbReference type="Pfam" id="PF24986"/>
    </source>
</evidence>
<evidence type="ECO:0000313" key="10">
    <source>
        <dbReference type="Proteomes" id="UP001144397"/>
    </source>
</evidence>
<keyword evidence="4 5" id="KW-0143">Chaperone</keyword>
<evidence type="ECO:0000259" key="6">
    <source>
        <dbReference type="Pfam" id="PF01782"/>
    </source>
</evidence>
<dbReference type="InterPro" id="IPR009000">
    <property type="entry name" value="Transl_B-barrel_sf"/>
</dbReference>
<proteinExistence type="inferred from homology"/>
<dbReference type="GO" id="GO:0006364">
    <property type="term" value="P:rRNA processing"/>
    <property type="evidence" value="ECO:0007669"/>
    <property type="project" value="UniProtKB-UniRule"/>
</dbReference>
<comment type="domain">
    <text evidence="5">The PRC barrel domain binds ribosomal protein uS19.</text>
</comment>
<reference evidence="9 11" key="2">
    <citation type="submission" date="2023-07" db="EMBL/GenBank/DDBJ databases">
        <title>Genomic Encyclopedia of Type Strains, Phase IV (KMG-IV): sequencing the most valuable type-strain genomes for metagenomic binning, comparative biology and taxonomic classification.</title>
        <authorList>
            <person name="Goeker M."/>
        </authorList>
    </citation>
    <scope>NUCLEOTIDE SEQUENCE [LARGE SCALE GENOMIC DNA]</scope>
    <source>
        <strain evidence="9 11">DSM 338</strain>
    </source>
</reference>
<dbReference type="GO" id="GO:0005840">
    <property type="term" value="C:ribosome"/>
    <property type="evidence" value="ECO:0007669"/>
    <property type="project" value="InterPro"/>
</dbReference>
<keyword evidence="3 5" id="KW-0698">rRNA processing</keyword>
<evidence type="ECO:0000256" key="5">
    <source>
        <dbReference type="HAMAP-Rule" id="MF_00014"/>
    </source>
</evidence>
<name>A0A9W6CJM7_XANFL</name>
<dbReference type="GO" id="GO:0043022">
    <property type="term" value="F:ribosome binding"/>
    <property type="evidence" value="ECO:0007669"/>
    <property type="project" value="InterPro"/>
</dbReference>
<dbReference type="SUPFAM" id="SSF50346">
    <property type="entry name" value="PRC-barrel domain"/>
    <property type="match status" value="1"/>
</dbReference>
<gene>
    <name evidence="5 8" type="primary">rimM</name>
    <name evidence="9" type="ORF">GGQ86_001508</name>
    <name evidence="8" type="ORF">XFLAVUS301_09950</name>
</gene>
<dbReference type="GO" id="GO:0005737">
    <property type="term" value="C:cytoplasm"/>
    <property type="evidence" value="ECO:0007669"/>
    <property type="project" value="UniProtKB-SubCell"/>
</dbReference>
<dbReference type="RefSeq" id="WP_281805838.1">
    <property type="nucleotide sequence ID" value="NZ_BSDO01000001.1"/>
</dbReference>
<dbReference type="Proteomes" id="UP001144397">
    <property type="component" value="Unassembled WGS sequence"/>
</dbReference>
<comment type="function">
    <text evidence="5">An accessory protein needed during the final step in the assembly of 30S ribosomal subunit, possibly for assembly of the head region. Essential for efficient processing of 16S rRNA. May be needed both before and after RbfA during the maturation of 16S rRNA. It has affinity for free ribosomal 30S subunits but not for 70S ribosomes.</text>
</comment>
<dbReference type="Gene3D" id="2.40.30.60">
    <property type="entry name" value="RimM"/>
    <property type="match status" value="1"/>
</dbReference>
<accession>A0A9W6CJM7</accession>
<comment type="caution">
    <text evidence="8">The sequence shown here is derived from an EMBL/GenBank/DDBJ whole genome shotgun (WGS) entry which is preliminary data.</text>
</comment>
<evidence type="ECO:0000313" key="11">
    <source>
        <dbReference type="Proteomes" id="UP001245370"/>
    </source>
</evidence>
<dbReference type="GO" id="GO:0042274">
    <property type="term" value="P:ribosomal small subunit biogenesis"/>
    <property type="evidence" value="ECO:0007669"/>
    <property type="project" value="UniProtKB-UniRule"/>
</dbReference>
<dbReference type="InterPro" id="IPR056792">
    <property type="entry name" value="PRC_RimM"/>
</dbReference>
<dbReference type="NCBIfam" id="TIGR02273">
    <property type="entry name" value="16S_RimM"/>
    <property type="match status" value="1"/>
</dbReference>
<reference evidence="8" key="1">
    <citation type="submission" date="2022-12" db="EMBL/GenBank/DDBJ databases">
        <title>Reference genome sequencing for broad-spectrum identification of bacterial and archaeal isolates by mass spectrometry.</title>
        <authorList>
            <person name="Sekiguchi Y."/>
            <person name="Tourlousse D.M."/>
        </authorList>
    </citation>
    <scope>NUCLEOTIDE SEQUENCE</scope>
    <source>
        <strain evidence="8">301</strain>
    </source>
</reference>